<keyword evidence="3" id="KW-0645">Protease</keyword>
<dbReference type="InterPro" id="IPR029058">
    <property type="entry name" value="AB_hydrolase_fold"/>
</dbReference>
<evidence type="ECO:0000313" key="4">
    <source>
        <dbReference type="Proteomes" id="UP000033551"/>
    </source>
</evidence>
<keyword evidence="3" id="KW-0378">Hydrolase</keyword>
<evidence type="ECO:0000259" key="2">
    <source>
        <dbReference type="Pfam" id="PF08386"/>
    </source>
</evidence>
<dbReference type="EMBL" id="JZWV01000809">
    <property type="protein sequence ID" value="KJY27659.1"/>
    <property type="molecule type" value="Genomic_DNA"/>
</dbReference>
<feature type="compositionally biased region" description="Low complexity" evidence="1">
    <location>
        <begin position="185"/>
        <end position="195"/>
    </location>
</feature>
<dbReference type="GO" id="GO:0004177">
    <property type="term" value="F:aminopeptidase activity"/>
    <property type="evidence" value="ECO:0007669"/>
    <property type="project" value="UniProtKB-KW"/>
</dbReference>
<feature type="non-terminal residue" evidence="3">
    <location>
        <position position="1"/>
    </location>
</feature>
<dbReference type="InterPro" id="IPR013595">
    <property type="entry name" value="Pept_S33_TAP-like_C"/>
</dbReference>
<accession>A0A0F4J1B2</accession>
<evidence type="ECO:0000256" key="1">
    <source>
        <dbReference type="SAM" id="MobiDB-lite"/>
    </source>
</evidence>
<proteinExistence type="predicted"/>
<reference evidence="3 4" key="1">
    <citation type="submission" date="2015-02" db="EMBL/GenBank/DDBJ databases">
        <authorList>
            <person name="Ju K.-S."/>
            <person name="Doroghazi J.R."/>
            <person name="Metcalf W."/>
        </authorList>
    </citation>
    <scope>NUCLEOTIDE SEQUENCE [LARGE SCALE GENOMIC DNA]</scope>
    <source>
        <strain evidence="3 4">NRRL ISP-5550</strain>
    </source>
</reference>
<comment type="caution">
    <text evidence="3">The sequence shown here is derived from an EMBL/GenBank/DDBJ whole genome shotgun (WGS) entry which is preliminary data.</text>
</comment>
<dbReference type="RefSeq" id="WP_045950235.1">
    <property type="nucleotide sequence ID" value="NZ_JZWV01000809.1"/>
</dbReference>
<feature type="domain" description="Peptidase S33 tripeptidyl aminopeptidase-like C-terminal" evidence="2">
    <location>
        <begin position="73"/>
        <end position="173"/>
    </location>
</feature>
<dbReference type="Pfam" id="PF08386">
    <property type="entry name" value="Abhydrolase_4"/>
    <property type="match status" value="1"/>
</dbReference>
<dbReference type="Gene3D" id="3.40.50.1820">
    <property type="entry name" value="alpha/beta hydrolase"/>
    <property type="match status" value="1"/>
</dbReference>
<evidence type="ECO:0000313" key="3">
    <source>
        <dbReference type="EMBL" id="KJY27659.1"/>
    </source>
</evidence>
<keyword evidence="4" id="KW-1185">Reference proteome</keyword>
<feature type="compositionally biased region" description="Basic and acidic residues" evidence="1">
    <location>
        <begin position="198"/>
        <end position="208"/>
    </location>
</feature>
<dbReference type="PATRIC" id="fig|68223.7.peg.1604"/>
<protein>
    <submittedName>
        <fullName evidence="3">Tripeptidyl aminopeptidase</fullName>
    </submittedName>
</protein>
<organism evidence="3 4">
    <name type="scientific">Streptomyces katrae</name>
    <dbReference type="NCBI Taxonomy" id="68223"/>
    <lineage>
        <taxon>Bacteria</taxon>
        <taxon>Bacillati</taxon>
        <taxon>Actinomycetota</taxon>
        <taxon>Actinomycetes</taxon>
        <taxon>Kitasatosporales</taxon>
        <taxon>Streptomycetaceae</taxon>
        <taxon>Streptomyces</taxon>
    </lineage>
</organism>
<dbReference type="SUPFAM" id="SSF53474">
    <property type="entry name" value="alpha/beta-Hydrolases"/>
    <property type="match status" value="1"/>
</dbReference>
<gene>
    <name evidence="3" type="ORF">VR44_27095</name>
</gene>
<sequence>WVPVAQAFSAWAAGDEKPLIEANAPDMSDLKGNAASENSNAVYTAVECADAKWPTSWAKWDRDNTELNKKYPFLTWSNAWMNLPCATWKSKQSTPIEVGAKSIAPVLIVQSERDAATPYQGGVELHRRLAGSRLITEQNAGSHGVTSLVNPCINTRVESYLLTGKVDAADVKCGPHATPVPPAPAAAKSLAQAPASELAKREELPAVR</sequence>
<name>A0A0F4J1B2_9ACTN</name>
<feature type="region of interest" description="Disordered" evidence="1">
    <location>
        <begin position="180"/>
        <end position="208"/>
    </location>
</feature>
<dbReference type="Proteomes" id="UP000033551">
    <property type="component" value="Unassembled WGS sequence"/>
</dbReference>
<dbReference type="AlphaFoldDB" id="A0A0F4J1B2"/>
<keyword evidence="3" id="KW-0031">Aminopeptidase</keyword>